<sequence length="129" mass="13260">MYRSAPSLLTRLRRHRGLWVLAVAVLLIKLVSGSICVADGPGARFASATAAAPTTLLADTAVSSVSADDANSCLLGEGRSCHCACAHSVTFPVSASLPIAMMEARFAPLTLHSGFTPATTGSLLRPPIA</sequence>
<gene>
    <name evidence="1" type="ORF">RHOFW104T7_17270</name>
</gene>
<protein>
    <submittedName>
        <fullName evidence="1">Uncharacterized protein</fullName>
    </submittedName>
</protein>
<comment type="caution">
    <text evidence="1">The sequence shown here is derived from an EMBL/GenBank/DDBJ whole genome shotgun (WGS) entry which is preliminary data.</text>
</comment>
<reference evidence="1 2" key="1">
    <citation type="journal article" date="2016" name="MBio">
        <title>Lateral Gene Transfer in a Heavy Metal-Contaminated-Groundwater Microbial Community.</title>
        <authorList>
            <person name="Hemme C.L."/>
            <person name="Green S.J."/>
            <person name="Rishishwar L."/>
            <person name="Prakash O."/>
            <person name="Pettenato A."/>
            <person name="Chakraborty R."/>
            <person name="Deutschbauer A.M."/>
            <person name="Van Nostrand J.D."/>
            <person name="Wu L."/>
            <person name="He Z."/>
            <person name="Jordan I.K."/>
            <person name="Hazen T.C."/>
            <person name="Arkin A.P."/>
            <person name="Kostka J.E."/>
            <person name="Zhou J."/>
        </authorList>
    </citation>
    <scope>NUCLEOTIDE SEQUENCE [LARGE SCALE GENOMIC DNA]</scope>
    <source>
        <strain evidence="1 2">FW104-T7</strain>
    </source>
</reference>
<dbReference type="STRING" id="416169.RHOFW104T7_17270"/>
<dbReference type="EMBL" id="LVJS01000054">
    <property type="protein sequence ID" value="KZC22568.1"/>
    <property type="molecule type" value="Genomic_DNA"/>
</dbReference>
<proteinExistence type="predicted"/>
<keyword evidence="2" id="KW-1185">Reference proteome</keyword>
<evidence type="ECO:0000313" key="2">
    <source>
        <dbReference type="Proteomes" id="UP000076131"/>
    </source>
</evidence>
<accession>A0A154QE98</accession>
<organism evidence="1 2">
    <name type="scientific">Rhodanobacter thiooxydans</name>
    <dbReference type="NCBI Taxonomy" id="416169"/>
    <lineage>
        <taxon>Bacteria</taxon>
        <taxon>Pseudomonadati</taxon>
        <taxon>Pseudomonadota</taxon>
        <taxon>Gammaproteobacteria</taxon>
        <taxon>Lysobacterales</taxon>
        <taxon>Rhodanobacteraceae</taxon>
        <taxon>Rhodanobacter</taxon>
    </lineage>
</organism>
<evidence type="ECO:0000313" key="1">
    <source>
        <dbReference type="EMBL" id="KZC22568.1"/>
    </source>
</evidence>
<name>A0A154QE98_9GAMM</name>
<dbReference type="Proteomes" id="UP000076131">
    <property type="component" value="Unassembled WGS sequence"/>
</dbReference>
<dbReference type="AlphaFoldDB" id="A0A154QE98"/>